<feature type="region of interest" description="Disordered" evidence="1">
    <location>
        <begin position="34"/>
        <end position="96"/>
    </location>
</feature>
<dbReference type="OrthoDB" id="3646271at2759"/>
<feature type="domain" description="DUF6604" evidence="2">
    <location>
        <begin position="12"/>
        <end position="230"/>
    </location>
</feature>
<dbReference type="PANTHER" id="PTHR38795">
    <property type="entry name" value="DUF6604 DOMAIN-CONTAINING PROTEIN"/>
    <property type="match status" value="1"/>
</dbReference>
<feature type="region of interest" description="Disordered" evidence="1">
    <location>
        <begin position="180"/>
        <end position="200"/>
    </location>
</feature>
<dbReference type="EMBL" id="ML978122">
    <property type="protein sequence ID" value="KAF2103608.1"/>
    <property type="molecule type" value="Genomic_DNA"/>
</dbReference>
<evidence type="ECO:0000256" key="1">
    <source>
        <dbReference type="SAM" id="MobiDB-lite"/>
    </source>
</evidence>
<reference evidence="3" key="1">
    <citation type="journal article" date="2020" name="Stud. Mycol.">
        <title>101 Dothideomycetes genomes: a test case for predicting lifestyles and emergence of pathogens.</title>
        <authorList>
            <person name="Haridas S."/>
            <person name="Albert R."/>
            <person name="Binder M."/>
            <person name="Bloem J."/>
            <person name="Labutti K."/>
            <person name="Salamov A."/>
            <person name="Andreopoulos B."/>
            <person name="Baker S."/>
            <person name="Barry K."/>
            <person name="Bills G."/>
            <person name="Bluhm B."/>
            <person name="Cannon C."/>
            <person name="Castanera R."/>
            <person name="Culley D."/>
            <person name="Daum C."/>
            <person name="Ezra D."/>
            <person name="Gonzalez J."/>
            <person name="Henrissat B."/>
            <person name="Kuo A."/>
            <person name="Liang C."/>
            <person name="Lipzen A."/>
            <person name="Lutzoni F."/>
            <person name="Magnuson J."/>
            <person name="Mondo S."/>
            <person name="Nolan M."/>
            <person name="Ohm R."/>
            <person name="Pangilinan J."/>
            <person name="Park H.-J."/>
            <person name="Ramirez L."/>
            <person name="Alfaro M."/>
            <person name="Sun H."/>
            <person name="Tritt A."/>
            <person name="Yoshinaga Y."/>
            <person name="Zwiers L.-H."/>
            <person name="Turgeon B."/>
            <person name="Goodwin S."/>
            <person name="Spatafora J."/>
            <person name="Crous P."/>
            <person name="Grigoriev I."/>
        </authorList>
    </citation>
    <scope>NUCLEOTIDE SEQUENCE</scope>
    <source>
        <strain evidence="3">CBS 133067</strain>
    </source>
</reference>
<dbReference type="Proteomes" id="UP000799772">
    <property type="component" value="Unassembled WGS sequence"/>
</dbReference>
<dbReference type="Pfam" id="PF20253">
    <property type="entry name" value="DUF6604"/>
    <property type="match status" value="1"/>
</dbReference>
<feature type="compositionally biased region" description="Low complexity" evidence="1">
    <location>
        <begin position="51"/>
        <end position="62"/>
    </location>
</feature>
<gene>
    <name evidence="3" type="ORF">NA57DRAFT_72587</name>
</gene>
<dbReference type="PANTHER" id="PTHR38795:SF1">
    <property type="entry name" value="DUF6604 DOMAIN-CONTAINING PROTEIN"/>
    <property type="match status" value="1"/>
</dbReference>
<dbReference type="InterPro" id="IPR046539">
    <property type="entry name" value="DUF6604"/>
</dbReference>
<organism evidence="3 4">
    <name type="scientific">Rhizodiscina lignyota</name>
    <dbReference type="NCBI Taxonomy" id="1504668"/>
    <lineage>
        <taxon>Eukaryota</taxon>
        <taxon>Fungi</taxon>
        <taxon>Dikarya</taxon>
        <taxon>Ascomycota</taxon>
        <taxon>Pezizomycotina</taxon>
        <taxon>Dothideomycetes</taxon>
        <taxon>Pleosporomycetidae</taxon>
        <taxon>Aulographales</taxon>
        <taxon>Rhizodiscinaceae</taxon>
        <taxon>Rhizodiscina</taxon>
    </lineage>
</organism>
<evidence type="ECO:0000259" key="2">
    <source>
        <dbReference type="Pfam" id="PF20253"/>
    </source>
</evidence>
<accession>A0A9P4IPC4</accession>
<proteinExistence type="predicted"/>
<comment type="caution">
    <text evidence="3">The sequence shown here is derived from an EMBL/GenBank/DDBJ whole genome shotgun (WGS) entry which is preliminary data.</text>
</comment>
<dbReference type="AlphaFoldDB" id="A0A9P4IPC4"/>
<keyword evidence="4" id="KW-1185">Reference proteome</keyword>
<sequence length="605" mass="68201">MPLPNLLSGSYKQYKDDTNVFTTWLHQAATACGYKSSSPIQPASVPDKTVASPSPAAITAPSKRLKGKERKLAKQTASISATSKSAPQPVKPPAEPVKYKVSTQEILTQARAIATSGFKGLVLPSGIRKVLDRAISARERCAEPYTNAGVQDVRSDEGHRHFIEILQHAKVLLDPQVPTEERHMPNTRARSGTTKGRELESQKQLANMFKALELENVDEEFRLTPVDVALAARTEKRNCKTSKQWRVYALLASTWILEHQPFHDFIYLPTARILMKFASVGAFCRDKDWPIPVPSMKFGYLSRPHLLERPVYKKLDANDRILTELLLDIALADKLQNSHFAIKTGVAAELRKDNSNVDLGDEFAKSLHEIWESGKVSTYTVFAGQLILDILDICGGRPLFHEKMLEAGRKADGTFGWKITNGVMDFPEARWMDNSTPLVRDAWMLITHHIPLPFSSYVKQKKLEPVPSRPTFFLNSDEAPPEVRAIMDEYNAAKGISRRDKEAVAMMKRLDMREIKPNQEQTFLFTHNPLFCGRATLKLAVLQEQAGIALANHHMSIFTTAYLYNALQQLRLTEVRWPEIERIIELHKGPIFADRILTTASEMFH</sequence>
<feature type="compositionally biased region" description="Polar residues" evidence="1">
    <location>
        <begin position="75"/>
        <end position="86"/>
    </location>
</feature>
<name>A0A9P4IPC4_9PEZI</name>
<feature type="compositionally biased region" description="Basic residues" evidence="1">
    <location>
        <begin position="63"/>
        <end position="73"/>
    </location>
</feature>
<evidence type="ECO:0000313" key="3">
    <source>
        <dbReference type="EMBL" id="KAF2103608.1"/>
    </source>
</evidence>
<evidence type="ECO:0000313" key="4">
    <source>
        <dbReference type="Proteomes" id="UP000799772"/>
    </source>
</evidence>
<protein>
    <recommendedName>
        <fullName evidence="2">DUF6604 domain-containing protein</fullName>
    </recommendedName>
</protein>